<reference evidence="2 3" key="1">
    <citation type="journal article" date="2015" name="Biotechnol. Biofuels">
        <title>Enhanced degradation of softwood versus hardwood by the white-rot fungus Pycnoporus coccineus.</title>
        <authorList>
            <person name="Couturier M."/>
            <person name="Navarro D."/>
            <person name="Chevret D."/>
            <person name="Henrissat B."/>
            <person name="Piumi F."/>
            <person name="Ruiz-Duenas F.J."/>
            <person name="Martinez A.T."/>
            <person name="Grigoriev I.V."/>
            <person name="Riley R."/>
            <person name="Lipzen A."/>
            <person name="Berrin J.G."/>
            <person name="Master E.R."/>
            <person name="Rosso M.N."/>
        </authorList>
    </citation>
    <scope>NUCLEOTIDE SEQUENCE [LARGE SCALE GENOMIC DNA]</scope>
    <source>
        <strain evidence="2 3">BRFM310</strain>
    </source>
</reference>
<protein>
    <submittedName>
        <fullName evidence="2">Uncharacterized protein</fullName>
    </submittedName>
</protein>
<name>A0A1Y2IDB3_TRAC3</name>
<gene>
    <name evidence="2" type="ORF">PYCCODRAFT_1438685</name>
</gene>
<keyword evidence="3" id="KW-1185">Reference proteome</keyword>
<dbReference type="AlphaFoldDB" id="A0A1Y2IDB3"/>
<feature type="region of interest" description="Disordered" evidence="1">
    <location>
        <begin position="24"/>
        <end position="58"/>
    </location>
</feature>
<evidence type="ECO:0000256" key="1">
    <source>
        <dbReference type="SAM" id="MobiDB-lite"/>
    </source>
</evidence>
<evidence type="ECO:0000313" key="2">
    <source>
        <dbReference type="EMBL" id="OSC99077.1"/>
    </source>
</evidence>
<dbReference type="EMBL" id="KZ084131">
    <property type="protein sequence ID" value="OSC99077.1"/>
    <property type="molecule type" value="Genomic_DNA"/>
</dbReference>
<organism evidence="2 3">
    <name type="scientific">Trametes coccinea (strain BRFM310)</name>
    <name type="common">Pycnoporus coccineus</name>
    <dbReference type="NCBI Taxonomy" id="1353009"/>
    <lineage>
        <taxon>Eukaryota</taxon>
        <taxon>Fungi</taxon>
        <taxon>Dikarya</taxon>
        <taxon>Basidiomycota</taxon>
        <taxon>Agaricomycotina</taxon>
        <taxon>Agaricomycetes</taxon>
        <taxon>Polyporales</taxon>
        <taxon>Polyporaceae</taxon>
        <taxon>Trametes</taxon>
    </lineage>
</organism>
<proteinExistence type="predicted"/>
<feature type="compositionally biased region" description="Polar residues" evidence="1">
    <location>
        <begin position="35"/>
        <end position="46"/>
    </location>
</feature>
<dbReference type="Proteomes" id="UP000193067">
    <property type="component" value="Unassembled WGS sequence"/>
</dbReference>
<evidence type="ECO:0000313" key="3">
    <source>
        <dbReference type="Proteomes" id="UP000193067"/>
    </source>
</evidence>
<sequence>MTLNISSATIRHTHPRTYAHTVTHDTSAARADGRATNTAGAETFKTSPDAHKHTRIVI</sequence>
<accession>A0A1Y2IDB3</accession>